<keyword evidence="1" id="KW-0175">Coiled coil</keyword>
<feature type="compositionally biased region" description="Polar residues" evidence="2">
    <location>
        <begin position="383"/>
        <end position="400"/>
    </location>
</feature>
<evidence type="ECO:0000313" key="4">
    <source>
        <dbReference type="EMBL" id="TPX54944.1"/>
    </source>
</evidence>
<dbReference type="Gene3D" id="3.30.420.10">
    <property type="entry name" value="Ribonuclease H-like superfamily/Ribonuclease H"/>
    <property type="match status" value="1"/>
</dbReference>
<proteinExistence type="predicted"/>
<dbReference type="PANTHER" id="PTHR37984">
    <property type="entry name" value="PROTEIN CBG26694"/>
    <property type="match status" value="1"/>
</dbReference>
<feature type="compositionally biased region" description="Pro residues" evidence="2">
    <location>
        <begin position="354"/>
        <end position="363"/>
    </location>
</feature>
<accession>A0A507DT63</accession>
<dbReference type="Pfam" id="PF17921">
    <property type="entry name" value="Integrase_H2C2"/>
    <property type="match status" value="1"/>
</dbReference>
<dbReference type="InterPro" id="IPR036397">
    <property type="entry name" value="RNaseH_sf"/>
</dbReference>
<gene>
    <name evidence="4" type="ORF">PhCBS80983_g05675</name>
</gene>
<dbReference type="PANTHER" id="PTHR37984:SF5">
    <property type="entry name" value="PROTEIN NYNRIN-LIKE"/>
    <property type="match status" value="1"/>
</dbReference>
<keyword evidence="5" id="KW-1185">Reference proteome</keyword>
<reference evidence="4 5" key="1">
    <citation type="journal article" date="2019" name="Sci. Rep.">
        <title>Comparative genomics of chytrid fungi reveal insights into the obligate biotrophic and pathogenic lifestyle of Synchytrium endobioticum.</title>
        <authorList>
            <person name="van de Vossenberg B.T.L.H."/>
            <person name="Warris S."/>
            <person name="Nguyen H.D.T."/>
            <person name="van Gent-Pelzer M.P.E."/>
            <person name="Joly D.L."/>
            <person name="van de Geest H.C."/>
            <person name="Bonants P.J.M."/>
            <person name="Smith D.S."/>
            <person name="Levesque C.A."/>
            <person name="van der Lee T.A.J."/>
        </authorList>
    </citation>
    <scope>NUCLEOTIDE SEQUENCE [LARGE SCALE GENOMIC DNA]</scope>
    <source>
        <strain evidence="4 5">CBS 809.83</strain>
    </source>
</reference>
<comment type="caution">
    <text evidence="4">The sequence shown here is derived from an EMBL/GenBank/DDBJ whole genome shotgun (WGS) entry which is preliminary data.</text>
</comment>
<dbReference type="InterPro" id="IPR050951">
    <property type="entry name" value="Retrovirus_Pol_polyprotein"/>
</dbReference>
<name>A0A507DT63_9FUNG</name>
<dbReference type="InterPro" id="IPR041588">
    <property type="entry name" value="Integrase_H2C2"/>
</dbReference>
<dbReference type="Proteomes" id="UP000318582">
    <property type="component" value="Unassembled WGS sequence"/>
</dbReference>
<dbReference type="STRING" id="109895.A0A507DT63"/>
<sequence>MAIVDALRHWRALLVGSPHPIAIFSDRQNLMWSQFLADFNYVIVYRAGKNQVQADALWQRKQDRPTPGDDISTANHQRPLVPATRCIGALTVDDIIDRAFIERVRNAQATDPTIQALRQKLEIPVDQRDPVTAESLSNYSAKEDLLLYKNRVYVPGTELQHEALQQCHDNPTAGHFGTTETIELLSRNLYWPRLKAVVRDYLKSWEPCQGAKIHPNKPYGLLQPLTVPQRAWGFISMDFITGLPKNPRGHDAILVVADRLTKMGHFIPTTETATAEDTSDFIIRDVVRLHGPPDQIVSDRAPQFKAGFWTHFWGTLGADLQQKYERLQADMSSQLAQREARIHALEPRLQQPRTQPPTQPGSPVPGASDSEVTASLRKKLQPPFTTSSSCLPKTQTSRSGNEILDAERQSLARKADLAAHIEDAKQLKADKERSGAQAVECQRELEALGDENKRFAGRVQEAQPGLTKLEDLSRTAQQLTAEKEGFDEQRQADAQHVKELSAALYNCAGVGPWLHIFVFGRRAITAIPGPDAALLAKLDEKDREIDSLKAKLEDAEAEHDAIYEESEAVTAEQRRAPAAHSHRNRRRAAKRGSRTEGGQRRPQPSPRRHRRRRQNRDCQTAESPVHETARRIAELENGVEKYRALAEQKHSGLDEHRNGASDTPDVEAAILALLDALVAGDRGADAESPTAGWGSMDNLNHQGSTDAPLAVQGRVAAPWPTAGFVSRAELRVKLQRYAATGSTDVPTERQNYDAELVELRTKCEQAEADVKRLTGERTGLIDKLTSMKNASALKLQAEMETSARLRAELAHLQQTINARHALA</sequence>
<feature type="domain" description="Integrase zinc-binding" evidence="3">
    <location>
        <begin position="157"/>
        <end position="212"/>
    </location>
</feature>
<protein>
    <recommendedName>
        <fullName evidence="3">Integrase zinc-binding domain-containing protein</fullName>
    </recommendedName>
</protein>
<evidence type="ECO:0000256" key="2">
    <source>
        <dbReference type="SAM" id="MobiDB-lite"/>
    </source>
</evidence>
<evidence type="ECO:0000313" key="5">
    <source>
        <dbReference type="Proteomes" id="UP000318582"/>
    </source>
</evidence>
<evidence type="ECO:0000256" key="1">
    <source>
        <dbReference type="SAM" id="Coils"/>
    </source>
</evidence>
<evidence type="ECO:0000259" key="3">
    <source>
        <dbReference type="Pfam" id="PF17921"/>
    </source>
</evidence>
<dbReference type="GO" id="GO:0003676">
    <property type="term" value="F:nucleic acid binding"/>
    <property type="evidence" value="ECO:0007669"/>
    <property type="project" value="InterPro"/>
</dbReference>
<dbReference type="Gene3D" id="1.10.340.70">
    <property type="match status" value="1"/>
</dbReference>
<organism evidence="4 5">
    <name type="scientific">Powellomyces hirtus</name>
    <dbReference type="NCBI Taxonomy" id="109895"/>
    <lineage>
        <taxon>Eukaryota</taxon>
        <taxon>Fungi</taxon>
        <taxon>Fungi incertae sedis</taxon>
        <taxon>Chytridiomycota</taxon>
        <taxon>Chytridiomycota incertae sedis</taxon>
        <taxon>Chytridiomycetes</taxon>
        <taxon>Spizellomycetales</taxon>
        <taxon>Powellomycetaceae</taxon>
        <taxon>Powellomyces</taxon>
    </lineage>
</organism>
<feature type="coiled-coil region" evidence="1">
    <location>
        <begin position="749"/>
        <end position="815"/>
    </location>
</feature>
<dbReference type="SUPFAM" id="SSF53098">
    <property type="entry name" value="Ribonuclease H-like"/>
    <property type="match status" value="1"/>
</dbReference>
<feature type="region of interest" description="Disordered" evidence="2">
    <location>
        <begin position="346"/>
        <end position="400"/>
    </location>
</feature>
<feature type="compositionally biased region" description="Basic residues" evidence="2">
    <location>
        <begin position="580"/>
        <end position="592"/>
    </location>
</feature>
<dbReference type="InterPro" id="IPR012337">
    <property type="entry name" value="RNaseH-like_sf"/>
</dbReference>
<dbReference type="AlphaFoldDB" id="A0A507DT63"/>
<feature type="region of interest" description="Disordered" evidence="2">
    <location>
        <begin position="563"/>
        <end position="629"/>
    </location>
</feature>
<dbReference type="EMBL" id="QEAQ01000132">
    <property type="protein sequence ID" value="TPX54944.1"/>
    <property type="molecule type" value="Genomic_DNA"/>
</dbReference>